<dbReference type="Pfam" id="PF07942">
    <property type="entry name" value="CARME"/>
    <property type="match status" value="1"/>
</dbReference>
<feature type="signal peptide" evidence="2">
    <location>
        <begin position="1"/>
        <end position="27"/>
    </location>
</feature>
<dbReference type="Gene3D" id="3.40.50.150">
    <property type="entry name" value="Vaccinia Virus protein VP39"/>
    <property type="match status" value="1"/>
</dbReference>
<name>A0A8H3YT19_VENIN</name>
<dbReference type="InterPro" id="IPR012901">
    <property type="entry name" value="CARME"/>
</dbReference>
<evidence type="ECO:0000313" key="3">
    <source>
        <dbReference type="EMBL" id="KAE9972640.1"/>
    </source>
</evidence>
<dbReference type="PANTHER" id="PTHR12303">
    <property type="entry name" value="CARNOSINE N-METHYLTRANSFERASE"/>
    <property type="match status" value="1"/>
</dbReference>
<comment type="caution">
    <text evidence="3">The sequence shown here is derived from an EMBL/GenBank/DDBJ whole genome shotgun (WGS) entry which is preliminary data.</text>
</comment>
<dbReference type="AlphaFoldDB" id="A0A8H3YT19"/>
<dbReference type="PANTHER" id="PTHR12303:SF13">
    <property type="match status" value="1"/>
</dbReference>
<evidence type="ECO:0000313" key="4">
    <source>
        <dbReference type="Proteomes" id="UP000433883"/>
    </source>
</evidence>
<dbReference type="InterPro" id="IPR029063">
    <property type="entry name" value="SAM-dependent_MTases_sf"/>
</dbReference>
<organism evidence="3 4">
    <name type="scientific">Venturia inaequalis</name>
    <name type="common">Apple scab fungus</name>
    <dbReference type="NCBI Taxonomy" id="5025"/>
    <lineage>
        <taxon>Eukaryota</taxon>
        <taxon>Fungi</taxon>
        <taxon>Dikarya</taxon>
        <taxon>Ascomycota</taxon>
        <taxon>Pezizomycotina</taxon>
        <taxon>Dothideomycetes</taxon>
        <taxon>Pleosporomycetidae</taxon>
        <taxon>Venturiales</taxon>
        <taxon>Venturiaceae</taxon>
        <taxon>Venturia</taxon>
    </lineage>
</organism>
<dbReference type="Proteomes" id="UP000433883">
    <property type="component" value="Unassembled WGS sequence"/>
</dbReference>
<feature type="chain" id="PRO_5034964998" evidence="2">
    <location>
        <begin position="28"/>
        <end position="472"/>
    </location>
</feature>
<dbReference type="SUPFAM" id="SSF53335">
    <property type="entry name" value="S-adenosyl-L-methionine-dependent methyltransferases"/>
    <property type="match status" value="1"/>
</dbReference>
<evidence type="ECO:0000256" key="1">
    <source>
        <dbReference type="SAM" id="MobiDB-lite"/>
    </source>
</evidence>
<keyword evidence="2" id="KW-0732">Signal</keyword>
<accession>A0A8H3YT19</accession>
<dbReference type="EMBL" id="WNWQ01000256">
    <property type="protein sequence ID" value="KAE9972640.1"/>
    <property type="molecule type" value="Genomic_DNA"/>
</dbReference>
<protein>
    <submittedName>
        <fullName evidence="3">Uncharacterized protein</fullName>
    </submittedName>
</protein>
<dbReference type="GO" id="GO:0008757">
    <property type="term" value="F:S-adenosylmethionine-dependent methyltransferase activity"/>
    <property type="evidence" value="ECO:0007669"/>
    <property type="project" value="InterPro"/>
</dbReference>
<reference evidence="3 4" key="1">
    <citation type="submission" date="2019-11" db="EMBL/GenBank/DDBJ databases">
        <title>Venturia inaequalis Genome Resource.</title>
        <authorList>
            <person name="Lichtner F.J."/>
        </authorList>
    </citation>
    <scope>NUCLEOTIDE SEQUENCE [LARGE SCALE GENOMIC DNA]</scope>
    <source>
        <strain evidence="3">Bline_iso_100314</strain>
    </source>
</reference>
<gene>
    <name evidence="3" type="ORF">BLS_003937</name>
</gene>
<proteinExistence type="predicted"/>
<evidence type="ECO:0000256" key="2">
    <source>
        <dbReference type="SAM" id="SignalP"/>
    </source>
</evidence>
<dbReference type="SMART" id="SM01296">
    <property type="entry name" value="N2227"/>
    <property type="match status" value="1"/>
</dbReference>
<sequence length="472" mass="54589">MTFSQRLLWQLCSLVLLLLSLDSRVSGFAQAQEQAVLEPGLDVTLSHIQYVPKTEPNSPRHDVEKKRLLETLKRPDGDELPKDHPRYRLLQAMHGYFRHEERYIDQLTKWEQSYTDLPEAQKKVIEASTNYKDVFEHATKGWEVNGKLSEEIVIAGLAYYGVTDEELNEFIIKQEEDKEWDNQAAITDAINHYVRDWSDDGLHERGPTFDPILETIKQHFPDRATRKEGPVKVMIPGQGMGRLPHDVASLGNMEVTSNEYSYYMNLAYRFLETLSIPKSVRFHPYQDWWSYQPNPAERIAEVTIPDVPVNASNVLMCEGDFMHIFDHETGHYDVVITLFFIDTAKNSLDYIDNINRLLKPGGLWINLGPLLYGTNPTMQLSLEEMVQVSETMGFKFLDTDEKWGTISLPGKTVRGKEINYLVNPRSLRRNVYITQFWVAEKVHRDYDAFPKGTEKSSTPEHTFNSGERARKR</sequence>
<feature type="region of interest" description="Disordered" evidence="1">
    <location>
        <begin position="449"/>
        <end position="472"/>
    </location>
</feature>
<feature type="compositionally biased region" description="Basic and acidic residues" evidence="1">
    <location>
        <begin position="449"/>
        <end position="458"/>
    </location>
</feature>